<dbReference type="KEGG" id="vg:55009945"/>
<organism evidence="1 2">
    <name type="scientific">Arthrobacter phage Maja</name>
    <dbReference type="NCBI Taxonomy" id="2499009"/>
    <lineage>
        <taxon>Viruses</taxon>
        <taxon>Duplodnaviria</taxon>
        <taxon>Heunggongvirae</taxon>
        <taxon>Uroviricota</taxon>
        <taxon>Caudoviricetes</taxon>
        <taxon>Majavirus</taxon>
        <taxon>Majavirus maja</taxon>
    </lineage>
</organism>
<dbReference type="GeneID" id="55009945"/>
<accession>A0A3S9UN14</accession>
<dbReference type="RefSeq" id="YP_009818601.1">
    <property type="nucleotide sequence ID" value="NC_048140.1"/>
</dbReference>
<keyword evidence="2" id="KW-1185">Reference proteome</keyword>
<name>A0A3S9UN14_9CAUD</name>
<dbReference type="Proteomes" id="UP000287918">
    <property type="component" value="Segment"/>
</dbReference>
<evidence type="ECO:0000313" key="1">
    <source>
        <dbReference type="EMBL" id="AZS11739.1"/>
    </source>
</evidence>
<reference evidence="1 2" key="1">
    <citation type="submission" date="2018-12" db="EMBL/GenBank/DDBJ databases">
        <authorList>
            <person name="Rimple P.A."/>
            <person name="Stoner T.H."/>
            <person name="Garlena R.A."/>
            <person name="Russell D.A."/>
            <person name="Pope W.H."/>
            <person name="Jacobs-Sera D."/>
            <person name="Hatfull G.F."/>
        </authorList>
    </citation>
    <scope>NUCLEOTIDE SEQUENCE [LARGE SCALE GENOMIC DNA]</scope>
</reference>
<evidence type="ECO:0000313" key="2">
    <source>
        <dbReference type="Proteomes" id="UP000287918"/>
    </source>
</evidence>
<sequence>MNKHGLTRNPENEPVCRCGFRPDVLDTVAPIGRDYPRASVQPTADGKWKLTLWDAPEVEHALAEDESKFDALADAYDYGALRIGACRQSGTNLNGMAVA</sequence>
<gene>
    <name evidence="1" type="primary">41</name>
    <name evidence="1" type="ORF">PBI_MAJA_41</name>
</gene>
<dbReference type="EMBL" id="MK279899">
    <property type="protein sequence ID" value="AZS11739.1"/>
    <property type="molecule type" value="Genomic_DNA"/>
</dbReference>
<protein>
    <submittedName>
        <fullName evidence="1">Uncharacterized protein</fullName>
    </submittedName>
</protein>
<proteinExistence type="predicted"/>